<feature type="domain" description="KN homeodomain" evidence="6">
    <location>
        <begin position="139"/>
        <end position="178"/>
    </location>
</feature>
<dbReference type="GO" id="GO:0003677">
    <property type="term" value="F:DNA binding"/>
    <property type="evidence" value="ECO:0007669"/>
    <property type="project" value="UniProtKB-KW"/>
</dbReference>
<feature type="compositionally biased region" description="Basic and acidic residues" evidence="5">
    <location>
        <begin position="329"/>
        <end position="338"/>
    </location>
</feature>
<protein>
    <submittedName>
        <fullName evidence="9">Homeodomain mating-type protein</fullName>
    </submittedName>
</protein>
<dbReference type="InterPro" id="IPR008422">
    <property type="entry name" value="KN_HD"/>
</dbReference>
<keyword evidence="4 9" id="KW-0539">Nucleus</keyword>
<evidence type="ECO:0000256" key="5">
    <source>
        <dbReference type="SAM" id="MobiDB-lite"/>
    </source>
</evidence>
<evidence type="ECO:0000259" key="7">
    <source>
        <dbReference type="Pfam" id="PF12731"/>
    </source>
</evidence>
<accession>Q1WMN1</accession>
<dbReference type="InterPro" id="IPR024441">
    <property type="entry name" value="Homeodomain1_C"/>
</dbReference>
<evidence type="ECO:0000256" key="1">
    <source>
        <dbReference type="ARBA" id="ARBA00005800"/>
    </source>
</evidence>
<feature type="domain" description="Mating-type protein C-terminal" evidence="8">
    <location>
        <begin position="216"/>
        <end position="421"/>
    </location>
</feature>
<dbReference type="Gene3D" id="1.10.10.60">
    <property type="entry name" value="Homeodomain-like"/>
    <property type="match status" value="1"/>
</dbReference>
<dbReference type="InterPro" id="IPR009057">
    <property type="entry name" value="Homeodomain-like_sf"/>
</dbReference>
<evidence type="ECO:0000256" key="2">
    <source>
        <dbReference type="ARBA" id="ARBA00023125"/>
    </source>
</evidence>
<name>Q1WMN1_COPDI</name>
<gene>
    <name evidence="9" type="primary">CDB1</name>
</gene>
<proteinExistence type="inferred from homology"/>
<feature type="region of interest" description="Disordered" evidence="5">
    <location>
        <begin position="380"/>
        <end position="421"/>
    </location>
</feature>
<dbReference type="Pfam" id="PF05920">
    <property type="entry name" value="Homeobox_KN"/>
    <property type="match status" value="1"/>
</dbReference>
<dbReference type="EMBL" id="DQ056231">
    <property type="protein sequence ID" value="AAZ14949.1"/>
    <property type="molecule type" value="Genomic_DNA"/>
</dbReference>
<dbReference type="GO" id="GO:0006355">
    <property type="term" value="P:regulation of DNA-templated transcription"/>
    <property type="evidence" value="ECO:0007669"/>
    <property type="project" value="InterPro"/>
</dbReference>
<dbReference type="AlphaFoldDB" id="Q1WMN1"/>
<feature type="compositionally biased region" description="Low complexity" evidence="5">
    <location>
        <begin position="410"/>
        <end position="421"/>
    </location>
</feature>
<dbReference type="CDD" id="cd00086">
    <property type="entry name" value="homeodomain"/>
    <property type="match status" value="1"/>
</dbReference>
<dbReference type="Pfam" id="PF12731">
    <property type="entry name" value="Mating_N"/>
    <property type="match status" value="1"/>
</dbReference>
<keyword evidence="2" id="KW-0238">DNA-binding</keyword>
<feature type="compositionally biased region" description="Low complexity" evidence="5">
    <location>
        <begin position="290"/>
        <end position="303"/>
    </location>
</feature>
<dbReference type="InterPro" id="IPR001356">
    <property type="entry name" value="HD"/>
</dbReference>
<evidence type="ECO:0000259" key="8">
    <source>
        <dbReference type="Pfam" id="PF12737"/>
    </source>
</evidence>
<reference evidence="9" key="1">
    <citation type="journal article" date="2006" name="Genetics">
        <title>Evolution of the bipolar mating system of the mushroom Coprinellus disseminatus from its tetrapolar ancestors involves loss of mating-type-specific pheromone receptor function.</title>
        <authorList>
            <person name="James T.Y."/>
            <person name="Srivilai P."/>
            <person name="Kuees U."/>
            <person name="Vilgalys R."/>
        </authorList>
    </citation>
    <scope>NUCLEOTIDE SEQUENCE</scope>
    <source>
        <strain evidence="9">TJ-01-08.1</strain>
    </source>
</reference>
<feature type="compositionally biased region" description="Low complexity" evidence="5">
    <location>
        <begin position="314"/>
        <end position="326"/>
    </location>
</feature>
<feature type="domain" description="Mating-type protein A-alpha/beta 1 N-terminal" evidence="7">
    <location>
        <begin position="17"/>
        <end position="106"/>
    </location>
</feature>
<evidence type="ECO:0000256" key="4">
    <source>
        <dbReference type="ARBA" id="ARBA00023242"/>
    </source>
</evidence>
<feature type="region of interest" description="Disordered" evidence="5">
    <location>
        <begin position="267"/>
        <end position="361"/>
    </location>
</feature>
<evidence type="ECO:0000259" key="6">
    <source>
        <dbReference type="Pfam" id="PF05920"/>
    </source>
</evidence>
<feature type="compositionally biased region" description="Polar residues" evidence="5">
    <location>
        <begin position="346"/>
        <end position="358"/>
    </location>
</feature>
<evidence type="ECO:0000256" key="3">
    <source>
        <dbReference type="ARBA" id="ARBA00023155"/>
    </source>
</evidence>
<comment type="similarity">
    <text evidence="1">Belongs to the TALE/M-ATYP homeobox family.</text>
</comment>
<dbReference type="Pfam" id="PF12737">
    <property type="entry name" value="Mating_C"/>
    <property type="match status" value="1"/>
</dbReference>
<dbReference type="InterPro" id="IPR024333">
    <property type="entry name" value="Mating-type_A-alpha/beta_1_N"/>
</dbReference>
<keyword evidence="3" id="KW-0371">Homeobox</keyword>
<organism evidence="9">
    <name type="scientific">Coprinellus disseminatus</name>
    <name type="common">Fairy ink cap fungus</name>
    <dbReference type="NCBI Taxonomy" id="71703"/>
    <lineage>
        <taxon>Eukaryota</taxon>
        <taxon>Fungi</taxon>
        <taxon>Dikarya</taxon>
        <taxon>Basidiomycota</taxon>
        <taxon>Agaricomycotina</taxon>
        <taxon>Agaricomycetes</taxon>
        <taxon>Agaricomycetidae</taxon>
        <taxon>Agaricales</taxon>
        <taxon>Agaricineae</taxon>
        <taxon>Psathyrellaceae</taxon>
        <taxon>Coprinellus</taxon>
    </lineage>
</organism>
<evidence type="ECO:0000313" key="9">
    <source>
        <dbReference type="EMBL" id="AAZ14949.1"/>
    </source>
</evidence>
<dbReference type="SUPFAM" id="SSF46689">
    <property type="entry name" value="Homeodomain-like"/>
    <property type="match status" value="1"/>
</dbReference>
<sequence>MKALPPLSSSIVPPTRHILMETNHDADARQALEHLEEQFFNSLHDDEGSLLSHFYTSWSQFQEWLENAHPRLSPDTQADLTKFVAVMATVSDGLLETTSSKIADDLKADLMGEISHPQSSAEIAGVFHAPRYSADSLGWLRSNLHNPYPSRAVRDAIARKTACPAKDVDAWFVDFRKRIGWSRLRFSRFGNRKADIVDAATRFYTGSEPLRPLDAVIESEFASIAATVEELYYERCVSSPLASRLDTSIKDLTPDLLESLHDEKARIRSKVQQLTPPRRRRAPYPTPEVSPTLSPRPLSTPDSAPLKEHPATPSGSSVKRSRSVSSHCPTDHEGENIRPTKRTRRSVSVTETPGTSCYPSPAASVVIDLTDLTAEAPLSSKFEGTHSGKRKRAASDCEVSRTPPSPEPSGLPTSSTPLPLTPNYVLAQATHSSSSNPPAAISETAACDSFGPPDPFFPAFMHDNPPIGKCWFALAPHSSLTVRSGDLSLSFPLFFNIVDDTVPTDVLVDFDPSWANCSTDGLATSSVDTSITGYDMNFDNFGTGMYGGAMNSFGDSLWSGTPQLHSLASTSQSGSSASTLTNQLNVSPPSLTGVYDVASPSSPSPAKLPSALLTDKARELMELEARCAALRSELAGAS</sequence>